<dbReference type="KEGG" id="ztr:MYCGRDRAFT_87900"/>
<evidence type="ECO:0000313" key="1">
    <source>
        <dbReference type="EMBL" id="EGP83969.1"/>
    </source>
</evidence>
<dbReference type="GeneID" id="13398313"/>
<dbReference type="OMA" id="KGETIVW"/>
<evidence type="ECO:0000313" key="2">
    <source>
        <dbReference type="Proteomes" id="UP000008062"/>
    </source>
</evidence>
<organism evidence="1 2">
    <name type="scientific">Zymoseptoria tritici (strain CBS 115943 / IPO323)</name>
    <name type="common">Speckled leaf blotch fungus</name>
    <name type="synonym">Septoria tritici</name>
    <dbReference type="NCBI Taxonomy" id="336722"/>
    <lineage>
        <taxon>Eukaryota</taxon>
        <taxon>Fungi</taxon>
        <taxon>Dikarya</taxon>
        <taxon>Ascomycota</taxon>
        <taxon>Pezizomycotina</taxon>
        <taxon>Dothideomycetes</taxon>
        <taxon>Dothideomycetidae</taxon>
        <taxon>Mycosphaerellales</taxon>
        <taxon>Mycosphaerellaceae</taxon>
        <taxon>Zymoseptoria</taxon>
    </lineage>
</organism>
<dbReference type="AlphaFoldDB" id="F9XKV7"/>
<dbReference type="SUPFAM" id="SSF52499">
    <property type="entry name" value="Isochorismatase-like hydrolases"/>
    <property type="match status" value="1"/>
</dbReference>
<dbReference type="InterPro" id="IPR036380">
    <property type="entry name" value="Isochorismatase-like_sf"/>
</dbReference>
<reference evidence="1 2" key="1">
    <citation type="journal article" date="2011" name="PLoS Genet.">
        <title>Finished genome of the fungal wheat pathogen Mycosphaerella graminicola reveals dispensome structure, chromosome plasticity, and stealth pathogenesis.</title>
        <authorList>
            <person name="Goodwin S.B."/>
            <person name="Ben M'barek S."/>
            <person name="Dhillon B."/>
            <person name="Wittenberg A.H.J."/>
            <person name="Crane C.F."/>
            <person name="Hane J.K."/>
            <person name="Foster A.J."/>
            <person name="Van der Lee T.A.J."/>
            <person name="Grimwood J."/>
            <person name="Aerts A."/>
            <person name="Antoniw J."/>
            <person name="Bailey A."/>
            <person name="Bluhm B."/>
            <person name="Bowler J."/>
            <person name="Bristow J."/>
            <person name="van der Burgt A."/>
            <person name="Canto-Canche B."/>
            <person name="Churchill A.C.L."/>
            <person name="Conde-Ferraez L."/>
            <person name="Cools H.J."/>
            <person name="Coutinho P.M."/>
            <person name="Csukai M."/>
            <person name="Dehal P."/>
            <person name="De Wit P."/>
            <person name="Donzelli B."/>
            <person name="van de Geest H.C."/>
            <person name="van Ham R.C.H.J."/>
            <person name="Hammond-Kosack K.E."/>
            <person name="Henrissat B."/>
            <person name="Kilian A."/>
            <person name="Kobayashi A.K."/>
            <person name="Koopmann E."/>
            <person name="Kourmpetis Y."/>
            <person name="Kuzniar A."/>
            <person name="Lindquist E."/>
            <person name="Lombard V."/>
            <person name="Maliepaard C."/>
            <person name="Martins N."/>
            <person name="Mehrabi R."/>
            <person name="Nap J.P.H."/>
            <person name="Ponomarenko A."/>
            <person name="Rudd J.J."/>
            <person name="Salamov A."/>
            <person name="Schmutz J."/>
            <person name="Schouten H.J."/>
            <person name="Shapiro H."/>
            <person name="Stergiopoulos I."/>
            <person name="Torriani S.F.F."/>
            <person name="Tu H."/>
            <person name="de Vries R.P."/>
            <person name="Waalwijk C."/>
            <person name="Ware S.B."/>
            <person name="Wiebenga A."/>
            <person name="Zwiers L.-H."/>
            <person name="Oliver R.P."/>
            <person name="Grigoriev I.V."/>
            <person name="Kema G.H.J."/>
        </authorList>
    </citation>
    <scope>NUCLEOTIDE SEQUENCE [LARGE SCALE GENOMIC DNA]</scope>
    <source>
        <strain evidence="2">CBS 115943 / IPO323</strain>
    </source>
</reference>
<protein>
    <recommendedName>
        <fullName evidence="3">Isochorismatase-like domain-containing protein</fullName>
    </recommendedName>
</protein>
<dbReference type="eggNOG" id="ENOG502RXWW">
    <property type="taxonomic scope" value="Eukaryota"/>
</dbReference>
<sequence length="148" mass="16011">MPQSFRQTTGARPSTATPSDSVLIIIGAWNEYTEGALNGTDAANPHKATASLLNRYREANGQIVHVDHQIPNRAPVSTPGPRPACVSTTARDAVRFRHDTIIVVKDCVGDRAIPKASRAEVSQVTKMAMHNLICFATIVQSSEINQHV</sequence>
<proteinExistence type="predicted"/>
<gene>
    <name evidence="1" type="ORF">MYCGRDRAFT_87900</name>
</gene>
<accession>F9XKV7</accession>
<dbReference type="HOGENOM" id="CLU_068979_5_1_1"/>
<dbReference type="EMBL" id="CM001205">
    <property type="protein sequence ID" value="EGP83969.1"/>
    <property type="molecule type" value="Genomic_DNA"/>
</dbReference>
<dbReference type="Gene3D" id="3.40.50.850">
    <property type="entry name" value="Isochorismatase-like"/>
    <property type="match status" value="2"/>
</dbReference>
<name>F9XKV7_ZYMTI</name>
<dbReference type="Proteomes" id="UP000008062">
    <property type="component" value="Chromosome 10"/>
</dbReference>
<dbReference type="InParanoid" id="F9XKV7"/>
<dbReference type="OrthoDB" id="245563at2759"/>
<evidence type="ECO:0008006" key="3">
    <source>
        <dbReference type="Google" id="ProtNLM"/>
    </source>
</evidence>
<keyword evidence="2" id="KW-1185">Reference proteome</keyword>
<dbReference type="RefSeq" id="XP_003848993.1">
    <property type="nucleotide sequence ID" value="XM_003848945.1"/>
</dbReference>